<gene>
    <name evidence="16" type="ORF">CE457_15105</name>
    <name evidence="15" type="ORF">KUC_1892</name>
</gene>
<dbReference type="CDD" id="cd00130">
    <property type="entry name" value="PAS"/>
    <property type="match status" value="1"/>
</dbReference>
<dbReference type="GO" id="GO:0005524">
    <property type="term" value="F:ATP binding"/>
    <property type="evidence" value="ECO:0007669"/>
    <property type="project" value="UniProtKB-KW"/>
</dbReference>
<dbReference type="CDD" id="cd01949">
    <property type="entry name" value="GGDEF"/>
    <property type="match status" value="1"/>
</dbReference>
<keyword evidence="9" id="KW-0902">Two-component regulatory system</keyword>
<dbReference type="Proteomes" id="UP000005756">
    <property type="component" value="Unassembled WGS sequence"/>
</dbReference>
<feature type="domain" description="GGDEF" evidence="14">
    <location>
        <begin position="519"/>
        <end position="656"/>
    </location>
</feature>
<evidence type="ECO:0000256" key="4">
    <source>
        <dbReference type="ARBA" id="ARBA00022553"/>
    </source>
</evidence>
<proteinExistence type="predicted"/>
<dbReference type="EMBL" id="JH393257">
    <property type="protein sequence ID" value="EHJ94933.1"/>
    <property type="molecule type" value="Genomic_DNA"/>
</dbReference>
<evidence type="ECO:0000256" key="3">
    <source>
        <dbReference type="ARBA" id="ARBA00012528"/>
    </source>
</evidence>
<dbReference type="EMBL" id="NPEY01000012">
    <property type="protein sequence ID" value="OZT73253.1"/>
    <property type="molecule type" value="Genomic_DNA"/>
</dbReference>
<evidence type="ECO:0000313" key="18">
    <source>
        <dbReference type="Proteomes" id="UP000216538"/>
    </source>
</evidence>
<evidence type="ECO:0000313" key="17">
    <source>
        <dbReference type="Proteomes" id="UP000005756"/>
    </source>
</evidence>
<evidence type="ECO:0000256" key="6">
    <source>
        <dbReference type="ARBA" id="ARBA00022741"/>
    </source>
</evidence>
<dbReference type="Pfam" id="PF21623">
    <property type="entry name" value="HK_sensor_dom_bact"/>
    <property type="match status" value="1"/>
</dbReference>
<feature type="domain" description="PAS" evidence="12">
    <location>
        <begin position="363"/>
        <end position="434"/>
    </location>
</feature>
<dbReference type="NCBIfam" id="TIGR00229">
    <property type="entry name" value="sensory_box"/>
    <property type="match status" value="1"/>
</dbReference>
<dbReference type="InterPro" id="IPR029787">
    <property type="entry name" value="Nucleotide_cyclase"/>
</dbReference>
<evidence type="ECO:0000259" key="12">
    <source>
        <dbReference type="PROSITE" id="PS50112"/>
    </source>
</evidence>
<evidence type="ECO:0000256" key="8">
    <source>
        <dbReference type="ARBA" id="ARBA00022840"/>
    </source>
</evidence>
<dbReference type="RefSeq" id="WP_007112869.1">
    <property type="nucleotide sequence ID" value="NZ_JH393257.1"/>
</dbReference>
<dbReference type="SUPFAM" id="SSF55785">
    <property type="entry name" value="PYP-like sensor domain (PAS domain)"/>
    <property type="match status" value="1"/>
</dbReference>
<dbReference type="InterPro" id="IPR043128">
    <property type="entry name" value="Rev_trsase/Diguanyl_cyclase"/>
</dbReference>
<dbReference type="InterPro" id="IPR050469">
    <property type="entry name" value="Diguanylate_Cyclase"/>
</dbReference>
<dbReference type="GO" id="GO:0016020">
    <property type="term" value="C:membrane"/>
    <property type="evidence" value="ECO:0007669"/>
    <property type="project" value="UniProtKB-SubCell"/>
</dbReference>
<evidence type="ECO:0000256" key="2">
    <source>
        <dbReference type="ARBA" id="ARBA00004370"/>
    </source>
</evidence>
<dbReference type="PANTHER" id="PTHR45138:SF9">
    <property type="entry name" value="DIGUANYLATE CYCLASE DGCM-RELATED"/>
    <property type="match status" value="1"/>
</dbReference>
<evidence type="ECO:0000313" key="16">
    <source>
        <dbReference type="EMBL" id="OZT73253.1"/>
    </source>
</evidence>
<dbReference type="SMART" id="SM00091">
    <property type="entry name" value="PAS"/>
    <property type="match status" value="1"/>
</dbReference>
<evidence type="ECO:0000256" key="5">
    <source>
        <dbReference type="ARBA" id="ARBA00022679"/>
    </source>
</evidence>
<keyword evidence="11" id="KW-0812">Transmembrane</keyword>
<dbReference type="NCBIfam" id="TIGR00254">
    <property type="entry name" value="GGDEF"/>
    <property type="match status" value="1"/>
</dbReference>
<evidence type="ECO:0000256" key="10">
    <source>
        <dbReference type="ARBA" id="ARBA00034247"/>
    </source>
</evidence>
<dbReference type="FunFam" id="3.30.70.270:FF:000001">
    <property type="entry name" value="Diguanylate cyclase domain protein"/>
    <property type="match status" value="1"/>
</dbReference>
<dbReference type="GO" id="GO:0000160">
    <property type="term" value="P:phosphorelay signal transduction system"/>
    <property type="evidence" value="ECO:0007669"/>
    <property type="project" value="UniProtKB-KW"/>
</dbReference>
<keyword evidence="5" id="KW-0808">Transferase</keyword>
<feature type="transmembrane region" description="Helical" evidence="11">
    <location>
        <begin position="328"/>
        <end position="348"/>
    </location>
</feature>
<keyword evidence="7" id="KW-0418">Kinase</keyword>
<reference evidence="15 17" key="1">
    <citation type="submission" date="2011-10" db="EMBL/GenBank/DDBJ databases">
        <authorList>
            <person name="Quillaguamn J."/>
            <person name="Guzmn D."/>
            <person name="Balderrama-Subieta A."/>
            <person name="Cardona-Ortuo C."/>
            <person name="Guevara-Martnez M."/>
            <person name="Callisaya-Quispe N."/>
        </authorList>
    </citation>
    <scope>NUCLEOTIDE SEQUENCE [LARGE SCALE GENOMIC DNA]</scope>
    <source>
        <strain evidence="15 17">LC1</strain>
    </source>
</reference>
<evidence type="ECO:0000256" key="9">
    <source>
        <dbReference type="ARBA" id="ARBA00023012"/>
    </source>
</evidence>
<accession>A0A265DVA4</accession>
<dbReference type="Proteomes" id="UP000216538">
    <property type="component" value="Unassembled WGS sequence"/>
</dbReference>
<dbReference type="Pfam" id="PF00990">
    <property type="entry name" value="GGDEF"/>
    <property type="match status" value="1"/>
</dbReference>
<keyword evidence="4" id="KW-0597">Phosphoprotein</keyword>
<dbReference type="PROSITE" id="PS50113">
    <property type="entry name" value="PAC"/>
    <property type="match status" value="1"/>
</dbReference>
<keyword evidence="11" id="KW-0472">Membrane</keyword>
<dbReference type="Pfam" id="PF13426">
    <property type="entry name" value="PAS_9"/>
    <property type="match status" value="1"/>
</dbReference>
<dbReference type="CDD" id="cd12914">
    <property type="entry name" value="PDC1_DGC_like"/>
    <property type="match status" value="1"/>
</dbReference>
<comment type="cofactor">
    <cofactor evidence="1">
        <name>Mg(2+)</name>
        <dbReference type="ChEBI" id="CHEBI:18420"/>
    </cofactor>
</comment>
<dbReference type="GO" id="GO:0016301">
    <property type="term" value="F:kinase activity"/>
    <property type="evidence" value="ECO:0007669"/>
    <property type="project" value="UniProtKB-KW"/>
</dbReference>
<dbReference type="SUPFAM" id="SSF55073">
    <property type="entry name" value="Nucleotide cyclase"/>
    <property type="match status" value="1"/>
</dbReference>
<organism evidence="15 17">
    <name type="scientific">Vreelandella boliviensis LC1</name>
    <dbReference type="NCBI Taxonomy" id="1072583"/>
    <lineage>
        <taxon>Bacteria</taxon>
        <taxon>Pseudomonadati</taxon>
        <taxon>Pseudomonadota</taxon>
        <taxon>Gammaproteobacteria</taxon>
        <taxon>Oceanospirillales</taxon>
        <taxon>Halomonadaceae</taxon>
        <taxon>Vreelandella</taxon>
    </lineage>
</organism>
<dbReference type="InterPro" id="IPR029151">
    <property type="entry name" value="Sensor-like_sf"/>
</dbReference>
<name>A0A265DVA4_9GAMM</name>
<dbReference type="PANTHER" id="PTHR45138">
    <property type="entry name" value="REGULATORY COMPONENTS OF SENSORY TRANSDUCTION SYSTEM"/>
    <property type="match status" value="1"/>
</dbReference>
<dbReference type="AlphaFoldDB" id="A0A265DVA4"/>
<dbReference type="GO" id="GO:0052621">
    <property type="term" value="F:diguanylate cyclase activity"/>
    <property type="evidence" value="ECO:0007669"/>
    <property type="project" value="UniProtKB-EC"/>
</dbReference>
<dbReference type="Gene3D" id="3.30.70.270">
    <property type="match status" value="1"/>
</dbReference>
<reference evidence="16 18" key="2">
    <citation type="submission" date="2017-07" db="EMBL/GenBank/DDBJ databases">
        <title>Shotgun whole genome sequences of three halophilic bacterial isolates.</title>
        <authorList>
            <person name="Pozzo T."/>
            <person name="Higdon S.M."/>
            <person name="Quillaguaman J."/>
        </authorList>
    </citation>
    <scope>NUCLEOTIDE SEQUENCE [LARGE SCALE GENOMIC DNA]</scope>
    <source>
        <strain evidence="16 18">LC1</strain>
    </source>
</reference>
<dbReference type="InterPro" id="IPR000700">
    <property type="entry name" value="PAS-assoc_C"/>
</dbReference>
<comment type="catalytic activity">
    <reaction evidence="10">
        <text>2 GTP = 3',3'-c-di-GMP + 2 diphosphate</text>
        <dbReference type="Rhea" id="RHEA:24898"/>
        <dbReference type="ChEBI" id="CHEBI:33019"/>
        <dbReference type="ChEBI" id="CHEBI:37565"/>
        <dbReference type="ChEBI" id="CHEBI:58805"/>
        <dbReference type="EC" id="2.7.7.65"/>
    </reaction>
</comment>
<evidence type="ECO:0000256" key="1">
    <source>
        <dbReference type="ARBA" id="ARBA00001946"/>
    </source>
</evidence>
<dbReference type="Gene3D" id="3.30.450.20">
    <property type="entry name" value="PAS domain"/>
    <property type="match status" value="2"/>
</dbReference>
<dbReference type="SMART" id="SM00267">
    <property type="entry name" value="GGDEF"/>
    <property type="match status" value="1"/>
</dbReference>
<sequence length="656" mass="74122">MPLRRLLTRLLLAICIPLILVSTTLLPVLHVHMESRLDSLRAEAKILLNVGQETLTRDINESLTYALAIAEMPELRRYLASQDRAALIDQHNSLSDLSQLSTFLNTLISHNPRYTKLVLIDNQGSEVLRAPKSNETGPRVNGTHHAYTDYFQEAASLLPRDLYISPPGRNLQFELFGNEVIPVVNVSTPIFDATGARRGVVLLSLNWSYLTSALRQAMLLEQSANTLLIDAQGRWLLDEGIPPLNTTSFGSDFATLAPDYWQAMQQRNAGHATVDNHLLRFQTEDIRTQRYRSLSGSIFSENAYYPWKLGVSLPRPTWRSLIEEETTVLWFLLLTYGVAVAFGIFWAFSSQRQRELRQAAQRHAHEVSDLYENAPCGYHSLDTTGRVIKMNRTELTWLGYSDEEVIGHVTYRELITPETRDHFDKAFENVKNNQPGSAECSLLTRNGEQRHVMIKASAFYRDGQFVHTRATVFDLTERKQLEEKLRAQAMTDPLTGVFNRRYLQTQATTEMSRARRENNPIALIAIDIDHFKHINDEYGHDVGDDVLTSFTKIVADLLRQEDLLCRVGGEEFAILLPNTSLSHAEQVAERIRSTVAATPINASEERSEKMLWLTVSLGVTAILTNEKGLKPALKRADIGLYQAKENGRNQVVVNAG</sequence>
<dbReference type="InterPro" id="IPR048760">
    <property type="entry name" value="VP0354-like_sensor_dom"/>
</dbReference>
<dbReference type="SMART" id="SM00086">
    <property type="entry name" value="PAC"/>
    <property type="match status" value="1"/>
</dbReference>
<evidence type="ECO:0000256" key="11">
    <source>
        <dbReference type="SAM" id="Phobius"/>
    </source>
</evidence>
<comment type="subcellular location">
    <subcellularLocation>
        <location evidence="2">Membrane</location>
    </subcellularLocation>
</comment>
<dbReference type="PROSITE" id="PS50887">
    <property type="entry name" value="GGDEF"/>
    <property type="match status" value="1"/>
</dbReference>
<keyword evidence="18" id="KW-1185">Reference proteome</keyword>
<dbReference type="InterPro" id="IPR001610">
    <property type="entry name" value="PAC"/>
</dbReference>
<protein>
    <recommendedName>
        <fullName evidence="3">diguanylate cyclase</fullName>
        <ecNumber evidence="3">2.7.7.65</ecNumber>
    </recommendedName>
</protein>
<keyword evidence="6" id="KW-0547">Nucleotide-binding</keyword>
<evidence type="ECO:0000259" key="14">
    <source>
        <dbReference type="PROSITE" id="PS50887"/>
    </source>
</evidence>
<evidence type="ECO:0000313" key="15">
    <source>
        <dbReference type="EMBL" id="EHJ94933.1"/>
    </source>
</evidence>
<dbReference type="EC" id="2.7.7.65" evidence="3"/>
<dbReference type="STRING" id="1072583.KUC_1892"/>
<dbReference type="InterPro" id="IPR000014">
    <property type="entry name" value="PAS"/>
</dbReference>
<dbReference type="InterPro" id="IPR035965">
    <property type="entry name" value="PAS-like_dom_sf"/>
</dbReference>
<dbReference type="SUPFAM" id="SSF103190">
    <property type="entry name" value="Sensory domain-like"/>
    <property type="match status" value="2"/>
</dbReference>
<dbReference type="PROSITE" id="PS50112">
    <property type="entry name" value="PAS"/>
    <property type="match status" value="1"/>
</dbReference>
<evidence type="ECO:0000259" key="13">
    <source>
        <dbReference type="PROSITE" id="PS50113"/>
    </source>
</evidence>
<feature type="domain" description="PAC" evidence="13">
    <location>
        <begin position="436"/>
        <end position="487"/>
    </location>
</feature>
<evidence type="ECO:0000256" key="7">
    <source>
        <dbReference type="ARBA" id="ARBA00022777"/>
    </source>
</evidence>
<dbReference type="InterPro" id="IPR000160">
    <property type="entry name" value="GGDEF_dom"/>
</dbReference>
<keyword evidence="8" id="KW-0067">ATP-binding</keyword>
<keyword evidence="11" id="KW-1133">Transmembrane helix</keyword>